<gene>
    <name evidence="1" type="ORF">NNKAGPMP_00041</name>
</gene>
<dbReference type="Proteomes" id="UP001156932">
    <property type="component" value="Segment"/>
</dbReference>
<dbReference type="EMBL" id="OP880254">
    <property type="protein sequence ID" value="WAE39677.1"/>
    <property type="molecule type" value="Genomic_DNA"/>
</dbReference>
<keyword evidence="2" id="KW-1185">Reference proteome</keyword>
<evidence type="ECO:0000313" key="1">
    <source>
        <dbReference type="EMBL" id="WAE39677.1"/>
    </source>
</evidence>
<reference evidence="1 2" key="1">
    <citation type="submission" date="2022-10" db="EMBL/GenBank/DDBJ databases">
        <title>Evolutionary Diversification of Methanotrophic Ca. Methanophagales (ANME-1) and Their Expansive Virome.</title>
        <authorList>
            <person name="Laso-Perez R."/>
            <person name="Wu F."/>
            <person name="Cremiere A."/>
            <person name="Speth D.R."/>
            <person name="Magyar J.S."/>
            <person name="Krupovic M."/>
            <person name="Orphan V.J."/>
        </authorList>
    </citation>
    <scope>NUCLEOTIDE SEQUENCE [LARGE SCALE GENOMIC DNA]</scope>
</reference>
<accession>A0A9E8V8F6</accession>
<organism evidence="1 2">
    <name type="scientific">Methanophagales virus GBV303</name>
    <dbReference type="NCBI Taxonomy" id="2986514"/>
    <lineage>
        <taxon>Viruses</taxon>
        <taxon>Viruses incertae sedis</taxon>
        <taxon>Itzamnaviridae</taxon>
        <taxon>Demiitzamnavirus</taxon>
        <taxon>Demiitzamnavirus mexicoense</taxon>
    </lineage>
</organism>
<sequence length="75" mass="8722">MRVWGSLWEVTKMKHLSEGLMLGTFYIYIVRLDGEGEDINKITMFANDEKVLDLNLCTFRRAKIVMLLADELLGR</sequence>
<proteinExistence type="predicted"/>
<name>A0A9E8V8F6_9VIRU</name>
<protein>
    <submittedName>
        <fullName evidence="1">Uncharacterized protein</fullName>
    </submittedName>
</protein>
<evidence type="ECO:0000313" key="2">
    <source>
        <dbReference type="Proteomes" id="UP001156932"/>
    </source>
</evidence>